<dbReference type="AlphaFoldDB" id="A0A212EQR3"/>
<comment type="caution">
    <text evidence="1">The sequence shown here is derived from an EMBL/GenBank/DDBJ whole genome shotgun (WGS) entry which is preliminary data.</text>
</comment>
<keyword evidence="2" id="KW-1185">Reference proteome</keyword>
<dbReference type="KEGG" id="dpl:KGM_206375"/>
<dbReference type="Proteomes" id="UP000007151">
    <property type="component" value="Unassembled WGS sequence"/>
</dbReference>
<organism evidence="1 2">
    <name type="scientific">Danaus plexippus plexippus</name>
    <dbReference type="NCBI Taxonomy" id="278856"/>
    <lineage>
        <taxon>Eukaryota</taxon>
        <taxon>Metazoa</taxon>
        <taxon>Ecdysozoa</taxon>
        <taxon>Arthropoda</taxon>
        <taxon>Hexapoda</taxon>
        <taxon>Insecta</taxon>
        <taxon>Pterygota</taxon>
        <taxon>Neoptera</taxon>
        <taxon>Endopterygota</taxon>
        <taxon>Lepidoptera</taxon>
        <taxon>Glossata</taxon>
        <taxon>Ditrysia</taxon>
        <taxon>Papilionoidea</taxon>
        <taxon>Nymphalidae</taxon>
        <taxon>Danainae</taxon>
        <taxon>Danaini</taxon>
        <taxon>Danaina</taxon>
        <taxon>Danaus</taxon>
        <taxon>Danaus</taxon>
    </lineage>
</organism>
<evidence type="ECO:0000313" key="1">
    <source>
        <dbReference type="EMBL" id="OWR43830.1"/>
    </source>
</evidence>
<reference evidence="1 2" key="1">
    <citation type="journal article" date="2011" name="Cell">
        <title>The monarch butterfly genome yields insights into long-distance migration.</title>
        <authorList>
            <person name="Zhan S."/>
            <person name="Merlin C."/>
            <person name="Boore J.L."/>
            <person name="Reppert S.M."/>
        </authorList>
    </citation>
    <scope>NUCLEOTIDE SEQUENCE [LARGE SCALE GENOMIC DNA]</scope>
    <source>
        <strain evidence="1">F-2</strain>
    </source>
</reference>
<dbReference type="STRING" id="278856.A0A212EQR3"/>
<evidence type="ECO:0000313" key="2">
    <source>
        <dbReference type="Proteomes" id="UP000007151"/>
    </source>
</evidence>
<sequence length="78" mass="8629">MLRSASGSLVKVFKKSLVPVTRVGSVLPSRLSHGGPVESDEEFDCRFYGPTVRQPRGENGAHPSNWYQGFFENFNKAA</sequence>
<gene>
    <name evidence="1" type="ORF">KGM_206375</name>
</gene>
<protein>
    <submittedName>
        <fullName evidence="1">Cytochrome c oxidase polypeptide Va precurser</fullName>
    </submittedName>
</protein>
<dbReference type="EMBL" id="AGBW02013246">
    <property type="protein sequence ID" value="OWR43830.1"/>
    <property type="molecule type" value="Genomic_DNA"/>
</dbReference>
<accession>A0A212EQR3</accession>
<dbReference type="eggNOG" id="KOG4077">
    <property type="taxonomic scope" value="Eukaryota"/>
</dbReference>
<proteinExistence type="predicted"/>
<name>A0A212EQR3_DANPL</name>
<dbReference type="InParanoid" id="A0A212EQR3"/>